<dbReference type="EMBL" id="CAJPWZ010000690">
    <property type="protein sequence ID" value="CAG2198633.1"/>
    <property type="molecule type" value="Genomic_DNA"/>
</dbReference>
<name>A0A8S3R084_MYTED</name>
<accession>A0A8S3R084</accession>
<dbReference type="AlphaFoldDB" id="A0A8S3R084"/>
<keyword evidence="3" id="KW-1185">Reference proteome</keyword>
<evidence type="ECO:0000256" key="1">
    <source>
        <dbReference type="PROSITE-ProRule" id="PRU00339"/>
    </source>
</evidence>
<dbReference type="PROSITE" id="PS50005">
    <property type="entry name" value="TPR"/>
    <property type="match status" value="1"/>
</dbReference>
<dbReference type="Gene3D" id="1.25.40.10">
    <property type="entry name" value="Tetratricopeptide repeat domain"/>
    <property type="match status" value="1"/>
</dbReference>
<keyword evidence="1" id="KW-0802">TPR repeat</keyword>
<gene>
    <name evidence="2" type="ORF">MEDL_13375</name>
</gene>
<comment type="caution">
    <text evidence="2">The sequence shown here is derived from an EMBL/GenBank/DDBJ whole genome shotgun (WGS) entry which is preliminary data.</text>
</comment>
<dbReference type="SUPFAM" id="SSF48452">
    <property type="entry name" value="TPR-like"/>
    <property type="match status" value="1"/>
</dbReference>
<proteinExistence type="predicted"/>
<evidence type="ECO:0000313" key="3">
    <source>
        <dbReference type="Proteomes" id="UP000683360"/>
    </source>
</evidence>
<evidence type="ECO:0008006" key="4">
    <source>
        <dbReference type="Google" id="ProtNLM"/>
    </source>
</evidence>
<feature type="repeat" description="TPR" evidence="1">
    <location>
        <begin position="167"/>
        <end position="200"/>
    </location>
</feature>
<evidence type="ECO:0000313" key="2">
    <source>
        <dbReference type="EMBL" id="CAG2198633.1"/>
    </source>
</evidence>
<dbReference type="Pfam" id="PF13181">
    <property type="entry name" value="TPR_8"/>
    <property type="match status" value="1"/>
</dbReference>
<sequence length="302" mass="35024">MAKQANDSTRVFENETSFHKRDLLLHPNSPTAEKYCRAIYYFDTASQVLNTYEKDKVENLKDCENLRPAFQNIVYGFICENSLFKPLRSPEKTLVLIDEYLSLKPNDIFAEYAHLIIFGEICRKQKRGENLLSDFESAKSYIKSGELLALKLSLNVDSQPCQRSILIDIYYYLGAKYVSTGQPERALDSFQKSFDLDNSNCSALYGIAYHHMQTDPDKAIELFKKFISMAPECEKQYPNAFYMIASIYMLKKNFDKALQYCSLAEDAEKKRLPFLAPVDIPQKMIMQQLKYILPQMKNMIMK</sequence>
<protein>
    <recommendedName>
        <fullName evidence="4">Tetratricopeptide repeat protein</fullName>
    </recommendedName>
</protein>
<dbReference type="InterPro" id="IPR019734">
    <property type="entry name" value="TPR_rpt"/>
</dbReference>
<dbReference type="SMART" id="SM00028">
    <property type="entry name" value="TPR"/>
    <property type="match status" value="3"/>
</dbReference>
<organism evidence="2 3">
    <name type="scientific">Mytilus edulis</name>
    <name type="common">Blue mussel</name>
    <dbReference type="NCBI Taxonomy" id="6550"/>
    <lineage>
        <taxon>Eukaryota</taxon>
        <taxon>Metazoa</taxon>
        <taxon>Spiralia</taxon>
        <taxon>Lophotrochozoa</taxon>
        <taxon>Mollusca</taxon>
        <taxon>Bivalvia</taxon>
        <taxon>Autobranchia</taxon>
        <taxon>Pteriomorphia</taxon>
        <taxon>Mytilida</taxon>
        <taxon>Mytiloidea</taxon>
        <taxon>Mytilidae</taxon>
        <taxon>Mytilinae</taxon>
        <taxon>Mytilus</taxon>
    </lineage>
</organism>
<dbReference type="OrthoDB" id="2423701at2759"/>
<dbReference type="InterPro" id="IPR011990">
    <property type="entry name" value="TPR-like_helical_dom_sf"/>
</dbReference>
<reference evidence="2" key="1">
    <citation type="submission" date="2021-03" db="EMBL/GenBank/DDBJ databases">
        <authorList>
            <person name="Bekaert M."/>
        </authorList>
    </citation>
    <scope>NUCLEOTIDE SEQUENCE</scope>
</reference>
<dbReference type="Proteomes" id="UP000683360">
    <property type="component" value="Unassembled WGS sequence"/>
</dbReference>